<feature type="transmembrane region" description="Helical" evidence="1">
    <location>
        <begin position="123"/>
        <end position="139"/>
    </location>
</feature>
<accession>A0A438ALD7</accession>
<feature type="transmembrane region" description="Helical" evidence="1">
    <location>
        <begin position="53"/>
        <end position="79"/>
    </location>
</feature>
<evidence type="ECO:0000313" key="3">
    <source>
        <dbReference type="Proteomes" id="UP000285908"/>
    </source>
</evidence>
<evidence type="ECO:0000313" key="2">
    <source>
        <dbReference type="EMBL" id="RVV99663.1"/>
    </source>
</evidence>
<dbReference type="RefSeq" id="WP_127905106.1">
    <property type="nucleotide sequence ID" value="NZ_RQXX01000001.1"/>
</dbReference>
<comment type="caution">
    <text evidence="2">The sequence shown here is derived from an EMBL/GenBank/DDBJ whole genome shotgun (WGS) entry which is preliminary data.</text>
</comment>
<dbReference type="OrthoDB" id="5420630at2"/>
<evidence type="ECO:0000256" key="1">
    <source>
        <dbReference type="SAM" id="Phobius"/>
    </source>
</evidence>
<keyword evidence="3" id="KW-1185">Reference proteome</keyword>
<proteinExistence type="predicted"/>
<dbReference type="EMBL" id="RQXX01000001">
    <property type="protein sequence ID" value="RVV99663.1"/>
    <property type="molecule type" value="Genomic_DNA"/>
</dbReference>
<gene>
    <name evidence="2" type="ORF">EKE94_02985</name>
</gene>
<dbReference type="AlphaFoldDB" id="A0A438ALD7"/>
<feature type="transmembrane region" description="Helical" evidence="1">
    <location>
        <begin position="100"/>
        <end position="117"/>
    </location>
</feature>
<keyword evidence="1" id="KW-1133">Transmembrane helix</keyword>
<dbReference type="Proteomes" id="UP000285908">
    <property type="component" value="Unassembled WGS sequence"/>
</dbReference>
<dbReference type="InterPro" id="IPR018678">
    <property type="entry name" value="DUF2160_TM"/>
</dbReference>
<reference evidence="2 3" key="1">
    <citation type="submission" date="2018-11" db="EMBL/GenBank/DDBJ databases">
        <title>Mesobaculum littorinae gen. nov., sp. nov., isolated from Littorina scabra that represents a novel genus of the order Rhodobacteraceae.</title>
        <authorList>
            <person name="Li F."/>
        </authorList>
    </citation>
    <scope>NUCLEOTIDE SEQUENCE [LARGE SCALE GENOMIC DNA]</scope>
    <source>
        <strain evidence="2 3">M0103</strain>
    </source>
</reference>
<feature type="transmembrane region" description="Helical" evidence="1">
    <location>
        <begin position="12"/>
        <end position="33"/>
    </location>
</feature>
<keyword evidence="1" id="KW-0472">Membrane</keyword>
<keyword evidence="1" id="KW-0812">Transmembrane</keyword>
<protein>
    <submittedName>
        <fullName evidence="2">Glycerol-3-phosphate ABC transporter</fullName>
    </submittedName>
</protein>
<sequence>MAQSSHKRGGAGLIAGLVAPWLAVGGVILWAALRASGEDSAFAWTQSLNPGGWMAWVFPTALFFWIVAGLLVLFSILAIRAPETPRRGILRIETTRGDRLFIALLVAGFVNLAWLALGLGPQWAALVACAILAAAIFRLV</sequence>
<name>A0A438ALD7_9RHOB</name>
<organism evidence="2 3">
    <name type="scientific">Mesobaculum littorinae</name>
    <dbReference type="NCBI Taxonomy" id="2486419"/>
    <lineage>
        <taxon>Bacteria</taxon>
        <taxon>Pseudomonadati</taxon>
        <taxon>Pseudomonadota</taxon>
        <taxon>Alphaproteobacteria</taxon>
        <taxon>Rhodobacterales</taxon>
        <taxon>Roseobacteraceae</taxon>
        <taxon>Mesobaculum</taxon>
    </lineage>
</organism>
<dbReference type="Pfam" id="PF09928">
    <property type="entry name" value="DUF2160"/>
    <property type="match status" value="1"/>
</dbReference>